<reference evidence="1" key="2">
    <citation type="submission" date="2020-09" db="EMBL/GenBank/DDBJ databases">
        <authorList>
            <person name="Sun Q."/>
            <person name="Zhou Y."/>
        </authorList>
    </citation>
    <scope>NUCLEOTIDE SEQUENCE</scope>
    <source>
        <strain evidence="1">CGMCC 1.15762</strain>
    </source>
</reference>
<dbReference type="AlphaFoldDB" id="A0A8J2ZHC0"/>
<evidence type="ECO:0000313" key="2">
    <source>
        <dbReference type="Proteomes" id="UP000617145"/>
    </source>
</evidence>
<accession>A0A8J2ZHC0</accession>
<reference evidence="1" key="1">
    <citation type="journal article" date="2014" name="Int. J. Syst. Evol. Microbiol.">
        <title>Complete genome sequence of Corynebacterium casei LMG S-19264T (=DSM 44701T), isolated from a smear-ripened cheese.</title>
        <authorList>
            <consortium name="US DOE Joint Genome Institute (JGI-PGF)"/>
            <person name="Walter F."/>
            <person name="Albersmeier A."/>
            <person name="Kalinowski J."/>
            <person name="Ruckert C."/>
        </authorList>
    </citation>
    <scope>NUCLEOTIDE SEQUENCE</scope>
    <source>
        <strain evidence="1">CGMCC 1.15762</strain>
    </source>
</reference>
<proteinExistence type="predicted"/>
<dbReference type="EMBL" id="BMJV01000001">
    <property type="protein sequence ID" value="GGG62847.1"/>
    <property type="molecule type" value="Genomic_DNA"/>
</dbReference>
<sequence length="76" mass="8692">MNSDIPTYKVAANRFNGSPLGIFECRCGARHKHGLPSELNQPEHRVAHCTDRKIHPNGYYILWLGEEDSVAPYKKR</sequence>
<protein>
    <submittedName>
        <fullName evidence="1">Uncharacterized protein</fullName>
    </submittedName>
</protein>
<dbReference type="Proteomes" id="UP000617145">
    <property type="component" value="Unassembled WGS sequence"/>
</dbReference>
<comment type="caution">
    <text evidence="1">The sequence shown here is derived from an EMBL/GenBank/DDBJ whole genome shotgun (WGS) entry which is preliminary data.</text>
</comment>
<gene>
    <name evidence="1" type="ORF">GCM10011415_06540</name>
</gene>
<evidence type="ECO:0000313" key="1">
    <source>
        <dbReference type="EMBL" id="GGG62847.1"/>
    </source>
</evidence>
<keyword evidence="2" id="KW-1185">Reference proteome</keyword>
<name>A0A8J2ZHC0_9RHOB</name>
<organism evidence="1 2">
    <name type="scientific">Salipiger pallidus</name>
    <dbReference type="NCBI Taxonomy" id="1775170"/>
    <lineage>
        <taxon>Bacteria</taxon>
        <taxon>Pseudomonadati</taxon>
        <taxon>Pseudomonadota</taxon>
        <taxon>Alphaproteobacteria</taxon>
        <taxon>Rhodobacterales</taxon>
        <taxon>Roseobacteraceae</taxon>
        <taxon>Salipiger</taxon>
    </lineage>
</organism>